<protein>
    <recommendedName>
        <fullName evidence="3">Flavin-nucleotide-binding protein</fullName>
    </recommendedName>
</protein>
<dbReference type="EMBL" id="AWQX01000097">
    <property type="protein sequence ID" value="EST33749.1"/>
    <property type="molecule type" value="Genomic_DNA"/>
</dbReference>
<dbReference type="InterPro" id="IPR012349">
    <property type="entry name" value="Split_barrel_FMN-bd"/>
</dbReference>
<keyword evidence="2" id="KW-1185">Reference proteome</keyword>
<sequence>MTDTPLSPTERSTVLRHSERARADRQALYDVLDAGLVCHLGFVVDGCPVVLPTLYGREGDTLYMHASSGARSSRLFAEGADVCVTVTHVDGVVYGRSVFHHSVNYRSAVVHGRARTMPSEDAKRHGMKVLAEHVAPGAWDYARRPDAKELAAVAVTALDLTESSVKVRTGPPRDRDDEVTPDMWAGVLPVSLGVGAPWPDPRVPEGVAVPEHVRARRL</sequence>
<dbReference type="RefSeq" id="WP_023546416.1">
    <property type="nucleotide sequence ID" value="NZ_CM002285.1"/>
</dbReference>
<name>V6KXP7_STRRC</name>
<evidence type="ECO:0008006" key="3">
    <source>
        <dbReference type="Google" id="ProtNLM"/>
    </source>
</evidence>
<dbReference type="AlphaFoldDB" id="V6KXP7"/>
<dbReference type="STRING" id="1352936.M878_11935"/>
<organism evidence="1 2">
    <name type="scientific">Streptomyces roseochromogenus subsp. oscitans DS 12.976</name>
    <dbReference type="NCBI Taxonomy" id="1352936"/>
    <lineage>
        <taxon>Bacteria</taxon>
        <taxon>Bacillati</taxon>
        <taxon>Actinomycetota</taxon>
        <taxon>Actinomycetes</taxon>
        <taxon>Kitasatosporales</taxon>
        <taxon>Streptomycetaceae</taxon>
        <taxon>Streptomyces</taxon>
    </lineage>
</organism>
<dbReference type="OrthoDB" id="116031at2"/>
<dbReference type="Pfam" id="PF12900">
    <property type="entry name" value="Pyridox_ox_2"/>
    <property type="match status" value="1"/>
</dbReference>
<accession>V6KXP7</accession>
<dbReference type="PATRIC" id="fig|1352936.5.peg.2529"/>
<dbReference type="SUPFAM" id="SSF50475">
    <property type="entry name" value="FMN-binding split barrel"/>
    <property type="match status" value="1"/>
</dbReference>
<proteinExistence type="predicted"/>
<dbReference type="PANTHER" id="PTHR34071">
    <property type="entry name" value="5-NITROIMIDAZOLE ANTIBIOTICS RESISTANCE PROTEIN, NIMA-FAMILY-RELATED PROTEIN-RELATED"/>
    <property type="match status" value="1"/>
</dbReference>
<reference evidence="1 2" key="1">
    <citation type="journal article" date="2014" name="Genome Announc.">
        <title>Draft Genome Sequence of Streptomyces roseochromogenes subsp. oscitans DS 12.976, Producer of the Aminocoumarin Antibiotic Clorobiocin.</title>
        <authorList>
            <person name="Ruckert C."/>
            <person name="Kalinowski J."/>
            <person name="Heide L."/>
            <person name="Apel A.K."/>
        </authorList>
    </citation>
    <scope>NUCLEOTIDE SEQUENCE [LARGE SCALE GENOMIC DNA]</scope>
    <source>
        <strain evidence="1 2">DS 12.976</strain>
    </source>
</reference>
<dbReference type="Proteomes" id="UP000017984">
    <property type="component" value="Chromosome"/>
</dbReference>
<dbReference type="Gene3D" id="2.30.110.10">
    <property type="entry name" value="Electron Transport, Fmn-binding Protein, Chain A"/>
    <property type="match status" value="1"/>
</dbReference>
<gene>
    <name evidence="1" type="ORF">M878_11935</name>
</gene>
<evidence type="ECO:0000313" key="2">
    <source>
        <dbReference type="Proteomes" id="UP000017984"/>
    </source>
</evidence>
<dbReference type="PANTHER" id="PTHR34071:SF2">
    <property type="entry name" value="FLAVIN-NUCLEOTIDE-BINDING PROTEIN"/>
    <property type="match status" value="1"/>
</dbReference>
<evidence type="ECO:0000313" key="1">
    <source>
        <dbReference type="EMBL" id="EST33749.1"/>
    </source>
</evidence>
<comment type="caution">
    <text evidence="1">The sequence shown here is derived from an EMBL/GenBank/DDBJ whole genome shotgun (WGS) entry which is preliminary data.</text>
</comment>
<dbReference type="HOGENOM" id="CLU_067890_0_1_11"/>
<dbReference type="InterPro" id="IPR024747">
    <property type="entry name" value="Pyridox_Oxase-rel"/>
</dbReference>